<dbReference type="PANTHER" id="PTHR47723">
    <property type="entry name" value="OS05G0353850 PROTEIN"/>
    <property type="match status" value="1"/>
</dbReference>
<evidence type="ECO:0000313" key="2">
    <source>
        <dbReference type="EMBL" id="KAB1201363.1"/>
    </source>
</evidence>
<evidence type="ECO:0000313" key="3">
    <source>
        <dbReference type="Proteomes" id="UP000516437"/>
    </source>
</evidence>
<comment type="caution">
    <text evidence="2">The sequence shown here is derived from an EMBL/GenBank/DDBJ whole genome shotgun (WGS) entry which is preliminary data.</text>
</comment>
<protein>
    <recommendedName>
        <fullName evidence="1">RNase H type-1 domain-containing protein</fullName>
    </recommendedName>
</protein>
<dbReference type="AlphaFoldDB" id="A0A6A1UMF6"/>
<sequence>MDSVWFSRNQLVHHGGNLNIIHLLWTICSRYHELICVWLEKVSNLHPVWHPPPLDSWKFNFDVAIWKSLAFTTIVYRDYEGNILFVRTKRLLLLVGEARASLFAAQEVFLILDVPIILEGDSLLVMDSINQRGRGDAWQISALVSDIHRLAHGRDNWKFEHVKTTKIKVFSGGFGNHW</sequence>
<gene>
    <name evidence="2" type="ORF">CJ030_MR0G003935</name>
</gene>
<dbReference type="Pfam" id="PF13456">
    <property type="entry name" value="RVT_3"/>
    <property type="match status" value="1"/>
</dbReference>
<dbReference type="Proteomes" id="UP000516437">
    <property type="component" value="Unassembled WGS sequence"/>
</dbReference>
<dbReference type="OrthoDB" id="852312at2759"/>
<proteinExistence type="predicted"/>
<name>A0A6A1UMF6_9ROSI</name>
<dbReference type="InterPro" id="IPR002156">
    <property type="entry name" value="RNaseH_domain"/>
</dbReference>
<dbReference type="InterPro" id="IPR053151">
    <property type="entry name" value="RNase_H-like"/>
</dbReference>
<dbReference type="GO" id="GO:0003676">
    <property type="term" value="F:nucleic acid binding"/>
    <property type="evidence" value="ECO:0007669"/>
    <property type="project" value="InterPro"/>
</dbReference>
<dbReference type="PANTHER" id="PTHR47723:SF19">
    <property type="entry name" value="POLYNUCLEOTIDYL TRANSFERASE, RIBONUCLEASE H-LIKE SUPERFAMILY PROTEIN"/>
    <property type="match status" value="1"/>
</dbReference>
<evidence type="ECO:0000259" key="1">
    <source>
        <dbReference type="Pfam" id="PF13456"/>
    </source>
</evidence>
<accession>A0A6A1UMF6</accession>
<keyword evidence="3" id="KW-1185">Reference proteome</keyword>
<organism evidence="2 3">
    <name type="scientific">Morella rubra</name>
    <name type="common">Chinese bayberry</name>
    <dbReference type="NCBI Taxonomy" id="262757"/>
    <lineage>
        <taxon>Eukaryota</taxon>
        <taxon>Viridiplantae</taxon>
        <taxon>Streptophyta</taxon>
        <taxon>Embryophyta</taxon>
        <taxon>Tracheophyta</taxon>
        <taxon>Spermatophyta</taxon>
        <taxon>Magnoliopsida</taxon>
        <taxon>eudicotyledons</taxon>
        <taxon>Gunneridae</taxon>
        <taxon>Pentapetalae</taxon>
        <taxon>rosids</taxon>
        <taxon>fabids</taxon>
        <taxon>Fagales</taxon>
        <taxon>Myricaceae</taxon>
        <taxon>Morella</taxon>
    </lineage>
</organism>
<dbReference type="GO" id="GO:0004523">
    <property type="term" value="F:RNA-DNA hybrid ribonuclease activity"/>
    <property type="evidence" value="ECO:0007669"/>
    <property type="project" value="InterPro"/>
</dbReference>
<feature type="domain" description="RNase H type-1" evidence="1">
    <location>
        <begin position="69"/>
        <end position="168"/>
    </location>
</feature>
<reference evidence="2 3" key="1">
    <citation type="journal article" date="2019" name="Plant Biotechnol. J.">
        <title>The red bayberry genome and genetic basis of sex determination.</title>
        <authorList>
            <person name="Jia H.M."/>
            <person name="Jia H.J."/>
            <person name="Cai Q.L."/>
            <person name="Wang Y."/>
            <person name="Zhao H.B."/>
            <person name="Yang W.F."/>
            <person name="Wang G.Y."/>
            <person name="Li Y.H."/>
            <person name="Zhan D.L."/>
            <person name="Shen Y.T."/>
            <person name="Niu Q.F."/>
            <person name="Chang L."/>
            <person name="Qiu J."/>
            <person name="Zhao L."/>
            <person name="Xie H.B."/>
            <person name="Fu W.Y."/>
            <person name="Jin J."/>
            <person name="Li X.W."/>
            <person name="Jiao Y."/>
            <person name="Zhou C.C."/>
            <person name="Tu T."/>
            <person name="Chai C.Y."/>
            <person name="Gao J.L."/>
            <person name="Fan L.J."/>
            <person name="van de Weg E."/>
            <person name="Wang J.Y."/>
            <person name="Gao Z.S."/>
        </authorList>
    </citation>
    <scope>NUCLEOTIDE SEQUENCE [LARGE SCALE GENOMIC DNA]</scope>
    <source>
        <tissue evidence="2">Leaves</tissue>
    </source>
</reference>
<dbReference type="EMBL" id="RXIC02000072">
    <property type="protein sequence ID" value="KAB1201363.1"/>
    <property type="molecule type" value="Genomic_DNA"/>
</dbReference>